<dbReference type="AlphaFoldDB" id="A0A2G2X220"/>
<dbReference type="Gene3D" id="3.10.450.10">
    <property type="match status" value="1"/>
</dbReference>
<dbReference type="Pfam" id="PF16845">
    <property type="entry name" value="SQAPI"/>
    <property type="match status" value="1"/>
</dbReference>
<dbReference type="InterPro" id="IPR046350">
    <property type="entry name" value="Cystatin_sf"/>
</dbReference>
<reference evidence="5 6" key="1">
    <citation type="journal article" date="2014" name="Nat. Genet.">
        <title>Genome sequence of the hot pepper provides insights into the evolution of pungency in Capsicum species.</title>
        <authorList>
            <person name="Kim S."/>
            <person name="Park M."/>
            <person name="Yeom S.I."/>
            <person name="Kim Y.M."/>
            <person name="Lee J.M."/>
            <person name="Lee H.A."/>
            <person name="Seo E."/>
            <person name="Choi J."/>
            <person name="Cheong K."/>
            <person name="Kim K.T."/>
            <person name="Jung K."/>
            <person name="Lee G.W."/>
            <person name="Oh S.K."/>
            <person name="Bae C."/>
            <person name="Kim S.B."/>
            <person name="Lee H.Y."/>
            <person name="Kim S.Y."/>
            <person name="Kim M.S."/>
            <person name="Kang B.C."/>
            <person name="Jo Y.D."/>
            <person name="Yang H.B."/>
            <person name="Jeong H.J."/>
            <person name="Kang W.H."/>
            <person name="Kwon J.K."/>
            <person name="Shin C."/>
            <person name="Lim J.Y."/>
            <person name="Park J.H."/>
            <person name="Huh J.H."/>
            <person name="Kim J.S."/>
            <person name="Kim B.D."/>
            <person name="Cohen O."/>
            <person name="Paran I."/>
            <person name="Suh M.C."/>
            <person name="Lee S.B."/>
            <person name="Kim Y.K."/>
            <person name="Shin Y."/>
            <person name="Noh S.J."/>
            <person name="Park J."/>
            <person name="Seo Y.S."/>
            <person name="Kwon S.Y."/>
            <person name="Kim H.A."/>
            <person name="Park J.M."/>
            <person name="Kim H.J."/>
            <person name="Choi S.B."/>
            <person name="Bosland P.W."/>
            <person name="Reeves G."/>
            <person name="Jo S.H."/>
            <person name="Lee B.W."/>
            <person name="Cho H.T."/>
            <person name="Choi H.S."/>
            <person name="Lee M.S."/>
            <person name="Yu Y."/>
            <person name="Do Choi Y."/>
            <person name="Park B.S."/>
            <person name="van Deynze A."/>
            <person name="Ashrafi H."/>
            <person name="Hill T."/>
            <person name="Kim W.T."/>
            <person name="Pai H.S."/>
            <person name="Ahn H.K."/>
            <person name="Yeam I."/>
            <person name="Giovannoni J.J."/>
            <person name="Rose J.K."/>
            <person name="Sorensen I."/>
            <person name="Lee S.J."/>
            <person name="Kim R.W."/>
            <person name="Choi I.Y."/>
            <person name="Choi B.S."/>
            <person name="Lim J.S."/>
            <person name="Lee Y.H."/>
            <person name="Choi D."/>
        </authorList>
    </citation>
    <scope>NUCLEOTIDE SEQUENCE [LARGE SCALE GENOMIC DNA]</scope>
    <source>
        <strain evidence="6">cv. CM334</strain>
    </source>
</reference>
<evidence type="ECO:0000259" key="4">
    <source>
        <dbReference type="SMART" id="SM00043"/>
    </source>
</evidence>
<evidence type="ECO:0000313" key="5">
    <source>
        <dbReference type="EMBL" id="PHT51493.1"/>
    </source>
</evidence>
<feature type="signal peptide" evidence="3">
    <location>
        <begin position="1"/>
        <end position="26"/>
    </location>
</feature>
<organism evidence="5 6">
    <name type="scientific">Capsicum annuum</name>
    <name type="common">Capsicum pepper</name>
    <dbReference type="NCBI Taxonomy" id="4072"/>
    <lineage>
        <taxon>Eukaryota</taxon>
        <taxon>Viridiplantae</taxon>
        <taxon>Streptophyta</taxon>
        <taxon>Embryophyta</taxon>
        <taxon>Tracheophyta</taxon>
        <taxon>Spermatophyta</taxon>
        <taxon>Magnoliopsida</taxon>
        <taxon>eudicotyledons</taxon>
        <taxon>Gunneridae</taxon>
        <taxon>Pentapetalae</taxon>
        <taxon>asterids</taxon>
        <taxon>lamiids</taxon>
        <taxon>Solanales</taxon>
        <taxon>Solanaceae</taxon>
        <taxon>Solanoideae</taxon>
        <taxon>Capsiceae</taxon>
        <taxon>Capsicum</taxon>
    </lineage>
</organism>
<keyword evidence="6" id="KW-1185">Reference proteome</keyword>
<evidence type="ECO:0000256" key="2">
    <source>
        <dbReference type="ARBA" id="ARBA00022704"/>
    </source>
</evidence>
<dbReference type="SMART" id="SM00043">
    <property type="entry name" value="CY"/>
    <property type="match status" value="1"/>
</dbReference>
<feature type="domain" description="Cystatin" evidence="4">
    <location>
        <begin position="33"/>
        <end position="123"/>
    </location>
</feature>
<evidence type="ECO:0000256" key="1">
    <source>
        <dbReference type="ARBA" id="ARBA00022690"/>
    </source>
</evidence>
<dbReference type="CDD" id="cd00042">
    <property type="entry name" value="CY"/>
    <property type="match status" value="1"/>
</dbReference>
<keyword evidence="1" id="KW-0646">Protease inhibitor</keyword>
<protein>
    <submittedName>
        <fullName evidence="5">Cysteine proteinase inhibitor 5</fullName>
    </submittedName>
</protein>
<dbReference type="Gramene" id="PHT51493">
    <property type="protein sequence ID" value="PHT51493"/>
    <property type="gene ID" value="T459_35570"/>
</dbReference>
<gene>
    <name evidence="5" type="ORF">T459_35570</name>
</gene>
<evidence type="ECO:0000313" key="6">
    <source>
        <dbReference type="Proteomes" id="UP000222542"/>
    </source>
</evidence>
<keyword evidence="3" id="KW-0732">Signal</keyword>
<dbReference type="PANTHER" id="PTHR47364">
    <property type="entry name" value="CYSTEINE PROTEINASE INHIBITOR 5"/>
    <property type="match status" value="1"/>
</dbReference>
<accession>A0A2G2X220</accession>
<dbReference type="PANTHER" id="PTHR47364:SF19">
    <property type="entry name" value="CYSTEINE PROTEINASE INHIBITOR 1-LIKE"/>
    <property type="match status" value="1"/>
</dbReference>
<dbReference type="InterPro" id="IPR000010">
    <property type="entry name" value="Cystatin_dom"/>
</dbReference>
<comment type="caution">
    <text evidence="5">The sequence shown here is derived from an EMBL/GenBank/DDBJ whole genome shotgun (WGS) entry which is preliminary data.</text>
</comment>
<keyword evidence="2" id="KW-0789">Thiol protease inhibitor</keyword>
<dbReference type="GO" id="GO:0004869">
    <property type="term" value="F:cysteine-type endopeptidase inhibitor activity"/>
    <property type="evidence" value="ECO:0007669"/>
    <property type="project" value="UniProtKB-KW"/>
</dbReference>
<dbReference type="OMA" id="NYYEGVI"/>
<sequence>MVVKFNPVLVTLLVVVVTILLHISDARDAPKKALVGGWKPITNIKDPEVVETGKFAVDEHNKEAKTVLEFQEVTKGESQVVQGINYRLTISAKDDGNSLHNYLAEVWVKPGGKSKKLTSFEELK</sequence>
<proteinExistence type="predicted"/>
<dbReference type="Proteomes" id="UP000222542">
    <property type="component" value="Unassembled WGS sequence"/>
</dbReference>
<reference evidence="5 6" key="2">
    <citation type="journal article" date="2017" name="Genome Biol.">
        <title>New reference genome sequences of hot pepper reveal the massive evolution of plant disease-resistance genes by retroduplication.</title>
        <authorList>
            <person name="Kim S."/>
            <person name="Park J."/>
            <person name="Yeom S.I."/>
            <person name="Kim Y.M."/>
            <person name="Seo E."/>
            <person name="Kim K.T."/>
            <person name="Kim M.S."/>
            <person name="Lee J.M."/>
            <person name="Cheong K."/>
            <person name="Shin H.S."/>
            <person name="Kim S.B."/>
            <person name="Han K."/>
            <person name="Lee J."/>
            <person name="Park M."/>
            <person name="Lee H.A."/>
            <person name="Lee H.Y."/>
            <person name="Lee Y."/>
            <person name="Oh S."/>
            <person name="Lee J.H."/>
            <person name="Choi E."/>
            <person name="Choi E."/>
            <person name="Lee S.E."/>
            <person name="Jeon J."/>
            <person name="Kim H."/>
            <person name="Choi G."/>
            <person name="Song H."/>
            <person name="Lee J."/>
            <person name="Lee S.C."/>
            <person name="Kwon J.K."/>
            <person name="Lee H.Y."/>
            <person name="Koo N."/>
            <person name="Hong Y."/>
            <person name="Kim R.W."/>
            <person name="Kang W.H."/>
            <person name="Huh J.H."/>
            <person name="Kang B.C."/>
            <person name="Yang T.J."/>
            <person name="Lee Y.H."/>
            <person name="Bennetzen J.L."/>
            <person name="Choi D."/>
        </authorList>
    </citation>
    <scope>NUCLEOTIDE SEQUENCE [LARGE SCALE GENOMIC DNA]</scope>
    <source>
        <strain evidence="6">cv. CM334</strain>
    </source>
</reference>
<dbReference type="SUPFAM" id="SSF54403">
    <property type="entry name" value="Cystatin/monellin"/>
    <property type="match status" value="1"/>
</dbReference>
<dbReference type="InterPro" id="IPR018073">
    <property type="entry name" value="Prot_inh_cystat_CS"/>
</dbReference>
<dbReference type="EMBL" id="AYRZ02003787">
    <property type="protein sequence ID" value="PHT51493.1"/>
    <property type="molecule type" value="Genomic_DNA"/>
</dbReference>
<feature type="chain" id="PRO_5018561499" evidence="3">
    <location>
        <begin position="27"/>
        <end position="124"/>
    </location>
</feature>
<evidence type="ECO:0000256" key="3">
    <source>
        <dbReference type="SAM" id="SignalP"/>
    </source>
</evidence>
<dbReference type="PROSITE" id="PS00287">
    <property type="entry name" value="CYSTATIN"/>
    <property type="match status" value="1"/>
</dbReference>
<name>A0A2G2X220_CAPAN</name>